<evidence type="ECO:0000256" key="1">
    <source>
        <dbReference type="SAM" id="MobiDB-lite"/>
    </source>
</evidence>
<dbReference type="Proteomes" id="UP000003295">
    <property type="component" value="Unassembled WGS sequence"/>
</dbReference>
<evidence type="ECO:0000313" key="3">
    <source>
        <dbReference type="Proteomes" id="UP000003295"/>
    </source>
</evidence>
<comment type="caution">
    <text evidence="2">The sequence shown here is derived from an EMBL/GenBank/DDBJ whole genome shotgun (WGS) entry which is preliminary data.</text>
</comment>
<dbReference type="EMBL" id="ABXH02000032">
    <property type="protein sequence ID" value="EEP43901.1"/>
    <property type="molecule type" value="Genomic_DNA"/>
</dbReference>
<name>C4FBB3_9ACTN</name>
<feature type="non-terminal residue" evidence="2">
    <location>
        <position position="1"/>
    </location>
</feature>
<feature type="region of interest" description="Disordered" evidence="1">
    <location>
        <begin position="1"/>
        <end position="33"/>
    </location>
</feature>
<gene>
    <name evidence="2" type="ORF">COLINT_03366</name>
</gene>
<evidence type="ECO:0000313" key="2">
    <source>
        <dbReference type="EMBL" id="EEP43901.1"/>
    </source>
</evidence>
<sequence>IRHDGCHARPARKQPGTVGAGHEKGRTSKRDAARSACALLAGTRGLKRCCGGA</sequence>
<proteinExistence type="predicted"/>
<reference evidence="2 3" key="1">
    <citation type="submission" date="2009-04" db="EMBL/GenBank/DDBJ databases">
        <authorList>
            <person name="Weinstock G."/>
            <person name="Sodergren E."/>
            <person name="Clifton S."/>
            <person name="Fulton L."/>
            <person name="Fulton B."/>
            <person name="Courtney L."/>
            <person name="Fronick C."/>
            <person name="Harrison M."/>
            <person name="Strong C."/>
            <person name="Farmer C."/>
            <person name="Delahaunty K."/>
            <person name="Markovic C."/>
            <person name="Hall O."/>
            <person name="Minx P."/>
            <person name="Tomlinson C."/>
            <person name="Mitreva M."/>
            <person name="Nelson J."/>
            <person name="Hou S."/>
            <person name="Wollam A."/>
            <person name="Pepin K.H."/>
            <person name="Johnson M."/>
            <person name="Bhonagiri V."/>
            <person name="Nash W.E."/>
            <person name="Warren W."/>
            <person name="Chinwalla A."/>
            <person name="Mardis E.R."/>
            <person name="Wilson R.K."/>
        </authorList>
    </citation>
    <scope>NUCLEOTIDE SEQUENCE [LARGE SCALE GENOMIC DNA]</scope>
    <source>
        <strain evidence="2 3">DSM 13280</strain>
    </source>
</reference>
<dbReference type="HOGENOM" id="CLU_3054774_0_0_11"/>
<accession>C4FBB3</accession>
<dbReference type="AlphaFoldDB" id="C4FBB3"/>
<protein>
    <submittedName>
        <fullName evidence="2">Uncharacterized protein</fullName>
    </submittedName>
</protein>
<feature type="compositionally biased region" description="Basic and acidic residues" evidence="1">
    <location>
        <begin position="21"/>
        <end position="33"/>
    </location>
</feature>
<organism evidence="2 3">
    <name type="scientific">Collinsella intestinalis DSM 13280</name>
    <dbReference type="NCBI Taxonomy" id="521003"/>
    <lineage>
        <taxon>Bacteria</taxon>
        <taxon>Bacillati</taxon>
        <taxon>Actinomycetota</taxon>
        <taxon>Coriobacteriia</taxon>
        <taxon>Coriobacteriales</taxon>
        <taxon>Coriobacteriaceae</taxon>
        <taxon>Collinsella</taxon>
    </lineage>
</organism>